<dbReference type="AlphaFoldDB" id="A0A1S1HGW0"/>
<evidence type="ECO:0000256" key="1">
    <source>
        <dbReference type="SAM" id="SignalP"/>
    </source>
</evidence>
<keyword evidence="1" id="KW-0732">Signal</keyword>
<gene>
    <name evidence="2" type="ORF">BHE75_02696</name>
</gene>
<accession>A0A1S1HGW0</accession>
<comment type="caution">
    <text evidence="2">The sequence shown here is derived from an EMBL/GenBank/DDBJ whole genome shotgun (WGS) entry which is preliminary data.</text>
</comment>
<dbReference type="RefSeq" id="WP_070934161.1">
    <property type="nucleotide sequence ID" value="NZ_MIPT01000001.1"/>
</dbReference>
<keyword evidence="3" id="KW-1185">Reference proteome</keyword>
<feature type="signal peptide" evidence="1">
    <location>
        <begin position="1"/>
        <end position="17"/>
    </location>
</feature>
<dbReference type="Pfam" id="PF04314">
    <property type="entry name" value="PCuAC"/>
    <property type="match status" value="1"/>
</dbReference>
<evidence type="ECO:0000313" key="2">
    <source>
        <dbReference type="EMBL" id="OHT20696.1"/>
    </source>
</evidence>
<dbReference type="PANTHER" id="PTHR36302">
    <property type="entry name" value="BLR7088 PROTEIN"/>
    <property type="match status" value="1"/>
</dbReference>
<dbReference type="SUPFAM" id="SSF110087">
    <property type="entry name" value="DR1885-like metal-binding protein"/>
    <property type="match status" value="1"/>
</dbReference>
<organism evidence="2 3">
    <name type="scientific">Edaphosphingomonas haloaromaticamans</name>
    <dbReference type="NCBI Taxonomy" id="653954"/>
    <lineage>
        <taxon>Bacteria</taxon>
        <taxon>Pseudomonadati</taxon>
        <taxon>Pseudomonadota</taxon>
        <taxon>Alphaproteobacteria</taxon>
        <taxon>Sphingomonadales</taxon>
        <taxon>Rhizorhabdaceae</taxon>
        <taxon>Edaphosphingomonas</taxon>
    </lineage>
</organism>
<reference evidence="2 3" key="1">
    <citation type="submission" date="2016-09" db="EMBL/GenBank/DDBJ databases">
        <title>Metabolic pathway, cell adaptation mechanisms and a novel monoxygenase revealed through proteogenomic-transcription analysis of a Sphingomonas haloaromaticamans strain degrading the fungicide ortho-phenylphenol.</title>
        <authorList>
            <person name="Perruchon C."/>
            <person name="Papadopoulou E.S."/>
            <person name="Rousidou C."/>
            <person name="Vasileiadis S."/>
            <person name="Tanou G."/>
            <person name="Amoutzias G."/>
            <person name="Molassiotis A."/>
            <person name="Karpouzas D.G."/>
        </authorList>
    </citation>
    <scope>NUCLEOTIDE SEQUENCE [LARGE SCALE GENOMIC DNA]</scope>
    <source>
        <strain evidence="2 3">P3</strain>
    </source>
</reference>
<dbReference type="Gene3D" id="2.60.40.1890">
    <property type="entry name" value="PCu(A)C copper chaperone"/>
    <property type="match status" value="1"/>
</dbReference>
<protein>
    <recommendedName>
        <fullName evidence="4">Copper chaperone PCu(A)C</fullName>
    </recommendedName>
</protein>
<feature type="chain" id="PRO_5010211105" description="Copper chaperone PCu(A)C" evidence="1">
    <location>
        <begin position="18"/>
        <end position="154"/>
    </location>
</feature>
<dbReference type="PANTHER" id="PTHR36302:SF1">
    <property type="entry name" value="COPPER CHAPERONE PCU(A)C"/>
    <property type="match status" value="1"/>
</dbReference>
<evidence type="ECO:0000313" key="3">
    <source>
        <dbReference type="Proteomes" id="UP000179467"/>
    </source>
</evidence>
<dbReference type="InterPro" id="IPR007410">
    <property type="entry name" value="LpqE-like"/>
</dbReference>
<dbReference type="Proteomes" id="UP000179467">
    <property type="component" value="Unassembled WGS sequence"/>
</dbReference>
<dbReference type="OrthoDB" id="9796962at2"/>
<dbReference type="EMBL" id="MIPT01000001">
    <property type="protein sequence ID" value="OHT20696.1"/>
    <property type="molecule type" value="Genomic_DNA"/>
</dbReference>
<dbReference type="PROSITE" id="PS51257">
    <property type="entry name" value="PROKAR_LIPOPROTEIN"/>
    <property type="match status" value="1"/>
</dbReference>
<dbReference type="InterPro" id="IPR058248">
    <property type="entry name" value="Lxx211020-like"/>
</dbReference>
<dbReference type="InterPro" id="IPR036182">
    <property type="entry name" value="PCuAC_sf"/>
</dbReference>
<name>A0A1S1HGW0_9SPHN</name>
<proteinExistence type="predicted"/>
<sequence length="154" mass="15588">MGRGLLRLAPLALMALAACQPARPDAPAVKDAWVRLSPVVGRPAAAYFTVEGGAQADRLVAVESPRVGRIELHEGGMADGMMTMRPIDGADVPAGGTVAFAPGGNHAMLFDVAADVKPGGTLPLTFRFRSGKAVNVDAATRAAGDAAPGGHAGH</sequence>
<evidence type="ECO:0008006" key="4">
    <source>
        <dbReference type="Google" id="ProtNLM"/>
    </source>
</evidence>